<reference evidence="1" key="1">
    <citation type="submission" date="2021-06" db="EMBL/GenBank/DDBJ databases">
        <authorList>
            <person name="Kallberg Y."/>
            <person name="Tangrot J."/>
            <person name="Rosling A."/>
        </authorList>
    </citation>
    <scope>NUCLEOTIDE SEQUENCE</scope>
    <source>
        <strain evidence="1">FL130A</strain>
    </source>
</reference>
<evidence type="ECO:0000313" key="1">
    <source>
        <dbReference type="EMBL" id="CAG8515651.1"/>
    </source>
</evidence>
<evidence type="ECO:0000313" key="2">
    <source>
        <dbReference type="Proteomes" id="UP000789508"/>
    </source>
</evidence>
<feature type="non-terminal residue" evidence="1">
    <location>
        <position position="1"/>
    </location>
</feature>
<proteinExistence type="predicted"/>
<accession>A0A9N9A2F3</accession>
<dbReference type="AlphaFoldDB" id="A0A9N9A2F3"/>
<name>A0A9N9A2F3_9GLOM</name>
<gene>
    <name evidence="1" type="ORF">ALEPTO_LOCUS4203</name>
</gene>
<sequence>GILKSSDENQIQSLPFNLAEPKELNNVPCARFLKLEPEILNPKEHIH</sequence>
<protein>
    <submittedName>
        <fullName evidence="1">10322_t:CDS:1</fullName>
    </submittedName>
</protein>
<comment type="caution">
    <text evidence="1">The sequence shown here is derived from an EMBL/GenBank/DDBJ whole genome shotgun (WGS) entry which is preliminary data.</text>
</comment>
<dbReference type="EMBL" id="CAJVPS010000918">
    <property type="protein sequence ID" value="CAG8515651.1"/>
    <property type="molecule type" value="Genomic_DNA"/>
</dbReference>
<organism evidence="1 2">
    <name type="scientific">Ambispora leptoticha</name>
    <dbReference type="NCBI Taxonomy" id="144679"/>
    <lineage>
        <taxon>Eukaryota</taxon>
        <taxon>Fungi</taxon>
        <taxon>Fungi incertae sedis</taxon>
        <taxon>Mucoromycota</taxon>
        <taxon>Glomeromycotina</taxon>
        <taxon>Glomeromycetes</taxon>
        <taxon>Archaeosporales</taxon>
        <taxon>Ambisporaceae</taxon>
        <taxon>Ambispora</taxon>
    </lineage>
</organism>
<dbReference type="Proteomes" id="UP000789508">
    <property type="component" value="Unassembled WGS sequence"/>
</dbReference>
<keyword evidence="2" id="KW-1185">Reference proteome</keyword>